<keyword evidence="1" id="KW-1133">Transmembrane helix</keyword>
<reference evidence="2" key="1">
    <citation type="submission" date="2014-11" db="EMBL/GenBank/DDBJ databases">
        <authorList>
            <person name="Amaro Gonzalez C."/>
        </authorList>
    </citation>
    <scope>NUCLEOTIDE SEQUENCE</scope>
</reference>
<protein>
    <submittedName>
        <fullName evidence="2">Uncharacterized protein</fullName>
    </submittedName>
</protein>
<accession>A0A0E9QVY0</accession>
<evidence type="ECO:0000256" key="1">
    <source>
        <dbReference type="SAM" id="Phobius"/>
    </source>
</evidence>
<proteinExistence type="predicted"/>
<evidence type="ECO:0000313" key="2">
    <source>
        <dbReference type="EMBL" id="JAH20617.1"/>
    </source>
</evidence>
<dbReference type="AlphaFoldDB" id="A0A0E9QVY0"/>
<dbReference type="EMBL" id="GBXM01087960">
    <property type="protein sequence ID" value="JAH20617.1"/>
    <property type="molecule type" value="Transcribed_RNA"/>
</dbReference>
<keyword evidence="1" id="KW-0472">Membrane</keyword>
<organism evidence="2">
    <name type="scientific">Anguilla anguilla</name>
    <name type="common">European freshwater eel</name>
    <name type="synonym">Muraena anguilla</name>
    <dbReference type="NCBI Taxonomy" id="7936"/>
    <lineage>
        <taxon>Eukaryota</taxon>
        <taxon>Metazoa</taxon>
        <taxon>Chordata</taxon>
        <taxon>Craniata</taxon>
        <taxon>Vertebrata</taxon>
        <taxon>Euteleostomi</taxon>
        <taxon>Actinopterygii</taxon>
        <taxon>Neopterygii</taxon>
        <taxon>Teleostei</taxon>
        <taxon>Anguilliformes</taxon>
        <taxon>Anguillidae</taxon>
        <taxon>Anguilla</taxon>
    </lineage>
</organism>
<feature type="transmembrane region" description="Helical" evidence="1">
    <location>
        <begin position="18"/>
        <end position="36"/>
    </location>
</feature>
<keyword evidence="1" id="KW-0812">Transmembrane</keyword>
<reference evidence="2" key="2">
    <citation type="journal article" date="2015" name="Fish Shellfish Immunol.">
        <title>Early steps in the European eel (Anguilla anguilla)-Vibrio vulnificus interaction in the gills: Role of the RtxA13 toxin.</title>
        <authorList>
            <person name="Callol A."/>
            <person name="Pajuelo D."/>
            <person name="Ebbesson L."/>
            <person name="Teles M."/>
            <person name="MacKenzie S."/>
            <person name="Amaro C."/>
        </authorList>
    </citation>
    <scope>NUCLEOTIDE SEQUENCE</scope>
</reference>
<sequence length="45" mass="5115">MGHKLQAVHCMQQICDKALSMTALIYITLICLKYYYALKWGGGHV</sequence>
<name>A0A0E9QVY0_ANGAN</name>